<proteinExistence type="predicted"/>
<dbReference type="PANTHER" id="PTHR35889:SF3">
    <property type="entry name" value="F-BOX DOMAIN-CONTAINING PROTEIN"/>
    <property type="match status" value="1"/>
</dbReference>
<feature type="chain" id="PRO_5026730984" evidence="1">
    <location>
        <begin position="21"/>
        <end position="524"/>
    </location>
</feature>
<dbReference type="Pfam" id="PF07583">
    <property type="entry name" value="PSCyt2"/>
    <property type="match status" value="1"/>
</dbReference>
<evidence type="ECO:0000256" key="1">
    <source>
        <dbReference type="SAM" id="SignalP"/>
    </source>
</evidence>
<sequence length="524" mass="59228">MRRCWIAAVWVALLCGGALRAVEDPFTGPGGVQARNGVDEAVFARLAELGLRPAPLCSDAVFLRRLYLDVTGTLPGEQEVREFLADGRPDKRDVWIEKVLAREEWADYLALKWSELLRVKAEYPVNLWPNAAQAYHRWIRDAFRRNVSYDRFVRALLTSSGSNFREPAVNVYRAVPSRDPVGIARAVALTFLGLRWEHCPSNQWAGMAACFAGVAYKPTGEWKEEIVYHDPRSPRIREWWGPEGRVRMPDGAELVLEPGRDPRELFADWLIRPENPWFSACLANRVWSWLMGRGIVHEPDDFRPDNPPSNPALLRYLSSELVSSGYDWKHLFRVILRSHPYQQSCVPAVPGPESAVNFACYPVRRLEAEVLLDALNQVTSSGDSYTSAIPEPWTVLPAGTRAVLIPDGSISSPFLDLLGRSPRDTGLESERNLRSTPAQRLHWLNGSQVLRKIGQSPLVAWGAERGRSPQEVAERFHGVVLSRLPTREELEVVERLFARAASRREAAEDLLWALINTAEFVHRH</sequence>
<dbReference type="RefSeq" id="WP_165109276.1">
    <property type="nucleotide sequence ID" value="NZ_JAAKYA010000096.1"/>
</dbReference>
<evidence type="ECO:0000313" key="5">
    <source>
        <dbReference type="Proteomes" id="UP000477311"/>
    </source>
</evidence>
<gene>
    <name evidence="4" type="ORF">G4L39_14330</name>
</gene>
<keyword evidence="5" id="KW-1185">Reference proteome</keyword>
<keyword evidence="1" id="KW-0732">Signal</keyword>
<dbReference type="Pfam" id="PF07587">
    <property type="entry name" value="PSD1"/>
    <property type="match status" value="1"/>
</dbReference>
<protein>
    <submittedName>
        <fullName evidence="4">DUF1553 domain-containing protein</fullName>
    </submittedName>
</protein>
<dbReference type="AlphaFoldDB" id="A0A6M1S0X8"/>
<feature type="domain" description="DUF1553" evidence="3">
    <location>
        <begin position="263"/>
        <end position="496"/>
    </location>
</feature>
<comment type="caution">
    <text evidence="4">The sequence shown here is derived from an EMBL/GenBank/DDBJ whole genome shotgun (WGS) entry which is preliminary data.</text>
</comment>
<feature type="signal peptide" evidence="1">
    <location>
        <begin position="1"/>
        <end position="20"/>
    </location>
</feature>
<name>A0A6M1S0X8_9BACT</name>
<evidence type="ECO:0000313" key="4">
    <source>
        <dbReference type="EMBL" id="NGO40562.1"/>
    </source>
</evidence>
<evidence type="ECO:0000259" key="3">
    <source>
        <dbReference type="Pfam" id="PF07587"/>
    </source>
</evidence>
<dbReference type="InterPro" id="IPR022655">
    <property type="entry name" value="DUF1553"/>
</dbReference>
<reference evidence="4 5" key="1">
    <citation type="submission" date="2020-02" db="EMBL/GenBank/DDBJ databases">
        <title>Draft genome sequence of Limisphaera ngatamarikiensis NGM72.4T, a thermophilic Verrucomicrobia grouped in subdivision 3.</title>
        <authorList>
            <person name="Carere C.R."/>
            <person name="Steen J."/>
            <person name="Hugenholtz P."/>
            <person name="Stott M.B."/>
        </authorList>
    </citation>
    <scope>NUCLEOTIDE SEQUENCE [LARGE SCALE GENOMIC DNA]</scope>
    <source>
        <strain evidence="4 5">NGM72.4</strain>
    </source>
</reference>
<dbReference type="Proteomes" id="UP000477311">
    <property type="component" value="Unassembled WGS sequence"/>
</dbReference>
<dbReference type="EMBL" id="JAAKYA010000096">
    <property type="protein sequence ID" value="NGO40562.1"/>
    <property type="molecule type" value="Genomic_DNA"/>
</dbReference>
<dbReference type="InterPro" id="IPR011444">
    <property type="entry name" value="DUF1549"/>
</dbReference>
<dbReference type="PANTHER" id="PTHR35889">
    <property type="entry name" value="CYCLOINULO-OLIGOSACCHARIDE FRUCTANOTRANSFERASE-RELATED"/>
    <property type="match status" value="1"/>
</dbReference>
<evidence type="ECO:0000259" key="2">
    <source>
        <dbReference type="Pfam" id="PF07583"/>
    </source>
</evidence>
<organism evidence="4 5">
    <name type="scientific">Limisphaera ngatamarikiensis</name>
    <dbReference type="NCBI Taxonomy" id="1324935"/>
    <lineage>
        <taxon>Bacteria</taxon>
        <taxon>Pseudomonadati</taxon>
        <taxon>Verrucomicrobiota</taxon>
        <taxon>Verrucomicrobiia</taxon>
        <taxon>Limisphaerales</taxon>
        <taxon>Limisphaeraceae</taxon>
        <taxon>Limisphaera</taxon>
    </lineage>
</organism>
<feature type="domain" description="DUF1549" evidence="2">
    <location>
        <begin position="38"/>
        <end position="160"/>
    </location>
</feature>
<accession>A0A6M1S0X8</accession>